<evidence type="ECO:0000313" key="6">
    <source>
        <dbReference type="EMBL" id="KAH0762933.1"/>
    </source>
</evidence>
<organism evidence="6 7">
    <name type="scientific">Solanum tuberosum</name>
    <name type="common">Potato</name>
    <dbReference type="NCBI Taxonomy" id="4113"/>
    <lineage>
        <taxon>Eukaryota</taxon>
        <taxon>Viridiplantae</taxon>
        <taxon>Streptophyta</taxon>
        <taxon>Embryophyta</taxon>
        <taxon>Tracheophyta</taxon>
        <taxon>Spermatophyta</taxon>
        <taxon>Magnoliopsida</taxon>
        <taxon>eudicotyledons</taxon>
        <taxon>Gunneridae</taxon>
        <taxon>Pentapetalae</taxon>
        <taxon>asterids</taxon>
        <taxon>lamiids</taxon>
        <taxon>Solanales</taxon>
        <taxon>Solanaceae</taxon>
        <taxon>Solanoideae</taxon>
        <taxon>Solaneae</taxon>
        <taxon>Solanum</taxon>
    </lineage>
</organism>
<evidence type="ECO:0000313" key="7">
    <source>
        <dbReference type="Proteomes" id="UP000826656"/>
    </source>
</evidence>
<dbReference type="Pfam" id="PF10551">
    <property type="entry name" value="MULE"/>
    <property type="match status" value="1"/>
</dbReference>
<sequence length="587" mass="67522">MKAWRAKRQALKWVYGDEGAQYEKLLKYRADLLNTNPGSNVEIWRDESKFKGFYVCLAPLKEAFKSGCRPLISLDGCWLKGTYGGNLLAAVAIDPNDCIFPVAYAVIADVESKETWSWFLTNLGYDLEITNSHHIAFMSDRQKGLIGAVKDLFPEAEHRNCVRHMYQNFRQKHKGKALKDIVWNATRASNEVRFRICMERLEQEDREARKWFDHSERPFQTWTRALFKTHSRCDMLLNNLCESFNRYILDARDKAIITLLEMIKNKLMKRLYKKKEWINKYQGLICPKIEKKLNQIRLEAALFRPNFSGGPKVSVEGPGGPFIVDMQKRSCTCRRWDLTGLPCPRALVSIHGNCDSVEDYVNVYYKVETFKNVYSHFINPINLEDNWPEVMNGGKVLPPKIVRKKRGKKPKLRRKEAEELQKQKQAEAQRESENGHNARGHYEYVNIVVPETRQPFKTQDLVSEYVSWGNSNQFNHETWNNSQLEVNLANQSIITQESRQKSTGVECIQDGVVVQVTDVVNVSDKGVDCVRVAWCAQDETADCVQGDRCAQDKSVDCVRGARRAQDESANYVRGDQCAQDESAHAGL</sequence>
<dbReference type="EMBL" id="JAIVGD010000013">
    <property type="protein sequence ID" value="KAH0762933.1"/>
    <property type="molecule type" value="Genomic_DNA"/>
</dbReference>
<accession>A0ABQ7VFU7</accession>
<feature type="region of interest" description="Disordered" evidence="4">
    <location>
        <begin position="403"/>
        <end position="437"/>
    </location>
</feature>
<dbReference type="InterPro" id="IPR006564">
    <property type="entry name" value="Znf_PMZ"/>
</dbReference>
<keyword evidence="1" id="KW-0479">Metal-binding</keyword>
<proteinExistence type="predicted"/>
<feature type="domain" description="Zinc finger PMZ-type" evidence="5">
    <location>
        <begin position="329"/>
        <end position="356"/>
    </location>
</feature>
<evidence type="ECO:0000259" key="5">
    <source>
        <dbReference type="SMART" id="SM00575"/>
    </source>
</evidence>
<dbReference type="PANTHER" id="PTHR31973">
    <property type="entry name" value="POLYPROTEIN, PUTATIVE-RELATED"/>
    <property type="match status" value="1"/>
</dbReference>
<evidence type="ECO:0000256" key="1">
    <source>
        <dbReference type="ARBA" id="ARBA00022723"/>
    </source>
</evidence>
<dbReference type="InterPro" id="IPR018289">
    <property type="entry name" value="MULE_transposase_dom"/>
</dbReference>
<feature type="compositionally biased region" description="Basic residues" evidence="4">
    <location>
        <begin position="403"/>
        <end position="414"/>
    </location>
</feature>
<evidence type="ECO:0000256" key="4">
    <source>
        <dbReference type="SAM" id="MobiDB-lite"/>
    </source>
</evidence>
<feature type="compositionally biased region" description="Basic and acidic residues" evidence="4">
    <location>
        <begin position="415"/>
        <end position="437"/>
    </location>
</feature>
<evidence type="ECO:0000256" key="2">
    <source>
        <dbReference type="ARBA" id="ARBA00022771"/>
    </source>
</evidence>
<keyword evidence="7" id="KW-1185">Reference proteome</keyword>
<dbReference type="SMART" id="SM00575">
    <property type="entry name" value="ZnF_PMZ"/>
    <property type="match status" value="1"/>
</dbReference>
<reference evidence="6 7" key="1">
    <citation type="journal article" date="2021" name="bioRxiv">
        <title>Chromosome-scale and haplotype-resolved genome assembly of a tetraploid potato cultivar.</title>
        <authorList>
            <person name="Sun H."/>
            <person name="Jiao W.-B."/>
            <person name="Krause K."/>
            <person name="Campoy J.A."/>
            <person name="Goel M."/>
            <person name="Folz-Donahue K."/>
            <person name="Kukat C."/>
            <person name="Huettel B."/>
            <person name="Schneeberger K."/>
        </authorList>
    </citation>
    <scope>NUCLEOTIDE SEQUENCE [LARGE SCALE GENOMIC DNA]</scope>
    <source>
        <strain evidence="6">SolTubOtavaFocal</strain>
        <tissue evidence="6">Leaves</tissue>
    </source>
</reference>
<keyword evidence="3" id="KW-0862">Zinc</keyword>
<protein>
    <recommendedName>
        <fullName evidence="5">Zinc finger PMZ-type domain-containing protein</fullName>
    </recommendedName>
</protein>
<keyword evidence="2" id="KW-0863">Zinc-finger</keyword>
<dbReference type="InterPro" id="IPR007527">
    <property type="entry name" value="Znf_SWIM"/>
</dbReference>
<dbReference type="Proteomes" id="UP000826656">
    <property type="component" value="Unassembled WGS sequence"/>
</dbReference>
<dbReference type="PANTHER" id="PTHR31973:SF191">
    <property type="entry name" value="OS05G0489400 PROTEIN"/>
    <property type="match status" value="1"/>
</dbReference>
<name>A0ABQ7VFU7_SOLTU</name>
<gene>
    <name evidence="6" type="ORF">KY290_019006</name>
</gene>
<dbReference type="Pfam" id="PF04434">
    <property type="entry name" value="SWIM"/>
    <property type="match status" value="1"/>
</dbReference>
<comment type="caution">
    <text evidence="6">The sequence shown here is derived from an EMBL/GenBank/DDBJ whole genome shotgun (WGS) entry which is preliminary data.</text>
</comment>
<evidence type="ECO:0000256" key="3">
    <source>
        <dbReference type="ARBA" id="ARBA00022833"/>
    </source>
</evidence>